<accession>A0A9X9T982</accession>
<dbReference type="GO" id="GO:0000428">
    <property type="term" value="C:DNA-directed RNA polymerase complex"/>
    <property type="evidence" value="ECO:0007669"/>
    <property type="project" value="UniProtKB-KW"/>
</dbReference>
<organism evidence="3 4">
    <name type="scientific">Methanogenium organophilum</name>
    <dbReference type="NCBI Taxonomy" id="2199"/>
    <lineage>
        <taxon>Archaea</taxon>
        <taxon>Methanobacteriati</taxon>
        <taxon>Methanobacteriota</taxon>
        <taxon>Stenosarchaea group</taxon>
        <taxon>Methanomicrobia</taxon>
        <taxon>Methanomicrobiales</taxon>
        <taxon>Methanomicrobiaceae</taxon>
        <taxon>Methanogenium</taxon>
    </lineage>
</organism>
<dbReference type="EMBL" id="CP113361">
    <property type="protein sequence ID" value="WAI02156.1"/>
    <property type="molecule type" value="Genomic_DNA"/>
</dbReference>
<proteinExistence type="predicted"/>
<name>A0A9X9T982_METOG</name>
<reference evidence="3" key="1">
    <citation type="submission" date="2022-11" db="EMBL/GenBank/DDBJ databases">
        <title>Complete genome sequence of Methanogenium organophilum DSM 3596.</title>
        <authorList>
            <person name="Chen S.-C."/>
            <person name="Lai S.-J."/>
            <person name="You Y.-T."/>
        </authorList>
    </citation>
    <scope>NUCLEOTIDE SEQUENCE</scope>
    <source>
        <strain evidence="3">DSM 3596</strain>
    </source>
</reference>
<evidence type="ECO:0000313" key="3">
    <source>
        <dbReference type="EMBL" id="WAI02156.1"/>
    </source>
</evidence>
<dbReference type="AlphaFoldDB" id="A0A9X9T982"/>
<protein>
    <submittedName>
        <fullName evidence="3">DNA-directed RNA polymerase</fullName>
    </submittedName>
</protein>
<evidence type="ECO:0000259" key="2">
    <source>
        <dbReference type="Pfam" id="PF23477"/>
    </source>
</evidence>
<sequence length="66" mass="7442">MNDRNNFRGGSRGYSGGQGRSFGGPREMHKATCADCGKECEVPFKPTEGRPVYCNDCFPKHRKPRY</sequence>
<dbReference type="Pfam" id="PF23477">
    <property type="entry name" value="zf_Tbcl_2"/>
    <property type="match status" value="1"/>
</dbReference>
<keyword evidence="3" id="KW-0804">Transcription</keyword>
<evidence type="ECO:0000313" key="4">
    <source>
        <dbReference type="Proteomes" id="UP001163096"/>
    </source>
</evidence>
<feature type="compositionally biased region" description="Gly residues" evidence="1">
    <location>
        <begin position="10"/>
        <end position="22"/>
    </location>
</feature>
<feature type="domain" description="CxxC-x17-CxxC" evidence="2">
    <location>
        <begin position="26"/>
        <end position="62"/>
    </location>
</feature>
<evidence type="ECO:0000256" key="1">
    <source>
        <dbReference type="SAM" id="MobiDB-lite"/>
    </source>
</evidence>
<dbReference type="NCBIfam" id="TIGR04272">
    <property type="entry name" value="cxxc_cxxc_Mbark"/>
    <property type="match status" value="1"/>
</dbReference>
<dbReference type="RefSeq" id="WP_268187434.1">
    <property type="nucleotide sequence ID" value="NZ_CP113361.1"/>
</dbReference>
<gene>
    <name evidence="3" type="ORF">OU421_04605</name>
</gene>
<keyword evidence="3" id="KW-0240">DNA-directed RNA polymerase</keyword>
<dbReference type="InterPro" id="IPR026363">
    <property type="entry name" value="CxxC-x17-CxxC_dom"/>
</dbReference>
<dbReference type="KEGG" id="mou:OU421_04605"/>
<feature type="region of interest" description="Disordered" evidence="1">
    <location>
        <begin position="1"/>
        <end position="27"/>
    </location>
</feature>
<keyword evidence="4" id="KW-1185">Reference proteome</keyword>
<dbReference type="Proteomes" id="UP001163096">
    <property type="component" value="Chromosome"/>
</dbReference>
<dbReference type="GeneID" id="76834357"/>